<evidence type="ECO:0000259" key="1">
    <source>
        <dbReference type="Pfam" id="PF17800"/>
    </source>
</evidence>
<evidence type="ECO:0000313" key="2">
    <source>
        <dbReference type="EMBL" id="KAJ4486736.1"/>
    </source>
</evidence>
<dbReference type="AlphaFoldDB" id="A0A9W9AN03"/>
<dbReference type="EMBL" id="JANVFS010000010">
    <property type="protein sequence ID" value="KAJ4486736.1"/>
    <property type="molecule type" value="Genomic_DNA"/>
</dbReference>
<organism evidence="2 3">
    <name type="scientific">Lentinula lateritia</name>
    <dbReference type="NCBI Taxonomy" id="40482"/>
    <lineage>
        <taxon>Eukaryota</taxon>
        <taxon>Fungi</taxon>
        <taxon>Dikarya</taxon>
        <taxon>Basidiomycota</taxon>
        <taxon>Agaricomycotina</taxon>
        <taxon>Agaricomycetes</taxon>
        <taxon>Agaricomycetidae</taxon>
        <taxon>Agaricales</taxon>
        <taxon>Marasmiineae</taxon>
        <taxon>Omphalotaceae</taxon>
        <taxon>Lentinula</taxon>
    </lineage>
</organism>
<evidence type="ECO:0000313" key="3">
    <source>
        <dbReference type="Proteomes" id="UP001150238"/>
    </source>
</evidence>
<proteinExistence type="predicted"/>
<gene>
    <name evidence="2" type="ORF">C8J55DRAFT_558770</name>
</gene>
<comment type="caution">
    <text evidence="2">The sequence shown here is derived from an EMBL/GenBank/DDBJ whole genome shotgun (WGS) entry which is preliminary data.</text>
</comment>
<dbReference type="Gene3D" id="2.60.120.340">
    <property type="entry name" value="Nucleoplasmin core domain"/>
    <property type="match status" value="1"/>
</dbReference>
<feature type="domain" description="Nucleoplasmin-like" evidence="1">
    <location>
        <begin position="8"/>
        <end position="100"/>
    </location>
</feature>
<reference evidence="2" key="1">
    <citation type="submission" date="2022-08" db="EMBL/GenBank/DDBJ databases">
        <authorList>
            <consortium name="DOE Joint Genome Institute"/>
            <person name="Min B."/>
            <person name="Riley R."/>
            <person name="Sierra-Patev S."/>
            <person name="Naranjo-Ortiz M."/>
            <person name="Looney B."/>
            <person name="Konkel Z."/>
            <person name="Slot J.C."/>
            <person name="Sakamoto Y."/>
            <person name="Steenwyk J.L."/>
            <person name="Rokas A."/>
            <person name="Carro J."/>
            <person name="Camarero S."/>
            <person name="Ferreira P."/>
            <person name="Molpeceres G."/>
            <person name="Ruiz-Duenas F.J."/>
            <person name="Serrano A."/>
            <person name="Henrissat B."/>
            <person name="Drula E."/>
            <person name="Hughes K.W."/>
            <person name="Mata J.L."/>
            <person name="Ishikawa N.K."/>
            <person name="Vargas-Isla R."/>
            <person name="Ushijima S."/>
            <person name="Smith C.A."/>
            <person name="Ahrendt S."/>
            <person name="Andreopoulos W."/>
            <person name="He G."/>
            <person name="Labutti K."/>
            <person name="Lipzen A."/>
            <person name="Ng V."/>
            <person name="Sandor L."/>
            <person name="Barry K."/>
            <person name="Martinez A.T."/>
            <person name="Xiao Y."/>
            <person name="Gibbons J.G."/>
            <person name="Terashima K."/>
            <person name="Hibbett D.S."/>
            <person name="Grigoriev I.V."/>
        </authorList>
    </citation>
    <scope>NUCLEOTIDE SEQUENCE</scope>
    <source>
        <strain evidence="2">Sp2 HRB7682 ss15</strain>
    </source>
</reference>
<reference evidence="2" key="2">
    <citation type="journal article" date="2023" name="Proc. Natl. Acad. Sci. U.S.A.">
        <title>A global phylogenomic analysis of the shiitake genus Lentinula.</title>
        <authorList>
            <person name="Sierra-Patev S."/>
            <person name="Min B."/>
            <person name="Naranjo-Ortiz M."/>
            <person name="Looney B."/>
            <person name="Konkel Z."/>
            <person name="Slot J.C."/>
            <person name="Sakamoto Y."/>
            <person name="Steenwyk J.L."/>
            <person name="Rokas A."/>
            <person name="Carro J."/>
            <person name="Camarero S."/>
            <person name="Ferreira P."/>
            <person name="Molpeceres G."/>
            <person name="Ruiz-Duenas F.J."/>
            <person name="Serrano A."/>
            <person name="Henrissat B."/>
            <person name="Drula E."/>
            <person name="Hughes K.W."/>
            <person name="Mata J.L."/>
            <person name="Ishikawa N.K."/>
            <person name="Vargas-Isla R."/>
            <person name="Ushijima S."/>
            <person name="Smith C.A."/>
            <person name="Donoghue J."/>
            <person name="Ahrendt S."/>
            <person name="Andreopoulos W."/>
            <person name="He G."/>
            <person name="LaButti K."/>
            <person name="Lipzen A."/>
            <person name="Ng V."/>
            <person name="Riley R."/>
            <person name="Sandor L."/>
            <person name="Barry K."/>
            <person name="Martinez A.T."/>
            <person name="Xiao Y."/>
            <person name="Gibbons J.G."/>
            <person name="Terashima K."/>
            <person name="Grigoriev I.V."/>
            <person name="Hibbett D."/>
        </authorList>
    </citation>
    <scope>NUCLEOTIDE SEQUENCE</scope>
    <source>
        <strain evidence="2">Sp2 HRB7682 ss15</strain>
    </source>
</reference>
<dbReference type="InterPro" id="IPR041232">
    <property type="entry name" value="NPL"/>
</dbReference>
<dbReference type="Proteomes" id="UP001150238">
    <property type="component" value="Unassembled WGS sequence"/>
</dbReference>
<dbReference type="Pfam" id="PF17800">
    <property type="entry name" value="NPL"/>
    <property type="match status" value="1"/>
</dbReference>
<protein>
    <recommendedName>
        <fullName evidence="1">Nucleoplasmin-like domain-containing protein</fullName>
    </recommendedName>
</protein>
<accession>A0A9W9AN03</accession>
<sequence length="101" mass="10957">MTTGTRFLKLRPGESETISFKECFFLFAASIEPGPGAFFDSTAALKIHAVQHNDKGFQVLVPLTVSSKMETIGLNLKVGEGQKLTFKVIGTHAVSVTGWIQ</sequence>
<name>A0A9W9AN03_9AGAR</name>